<dbReference type="PROSITE" id="PS51379">
    <property type="entry name" value="4FE4S_FER_2"/>
    <property type="match status" value="2"/>
</dbReference>
<dbReference type="InterPro" id="IPR007525">
    <property type="entry name" value="FrhB_FdhB_C"/>
</dbReference>
<dbReference type="PROSITE" id="PS00198">
    <property type="entry name" value="4FE4S_FER_1"/>
    <property type="match status" value="1"/>
</dbReference>
<feature type="domain" description="4Fe-4S ferredoxin-type" evidence="4">
    <location>
        <begin position="4"/>
        <end position="33"/>
    </location>
</feature>
<dbReference type="Pfam" id="PF04432">
    <property type="entry name" value="FrhB_FdhB_C"/>
    <property type="match status" value="1"/>
</dbReference>
<evidence type="ECO:0000313" key="5">
    <source>
        <dbReference type="EMBL" id="UYU67397.1"/>
    </source>
</evidence>
<dbReference type="PANTHER" id="PTHR43193:SF2">
    <property type="entry name" value="POLYFERREDOXIN PROTEIN FWDF"/>
    <property type="match status" value="1"/>
</dbReference>
<dbReference type="EMBL" id="CP083680">
    <property type="protein sequence ID" value="UYU67397.1"/>
    <property type="molecule type" value="Genomic_DNA"/>
</dbReference>
<dbReference type="Proteomes" id="UP001156218">
    <property type="component" value="Chromosome"/>
</dbReference>
<gene>
    <name evidence="5" type="ORF">KQP68_03700</name>
</gene>
<dbReference type="InterPro" id="IPR052977">
    <property type="entry name" value="Polyferredoxin-like_ET"/>
</dbReference>
<keyword evidence="2" id="KW-0408">Iron</keyword>
<name>A0ABD7U5K9_BACT4</name>
<sequence length="397" mass="45794">MNKYLNNINASYCCGCSACVHKCPKQCLRMSQDKDGFFFPIVNNREACIDCSLCAKVCPMENMVESDYPHTFYGAYNTNKTDIVNSSSGGIYPSLAKWIISQGGIVFGASLDDEHKLYHIGVSTESDIQKTIGSKYFQSEIRDTYVECKKELDKGRLVLYTGTPCQVHGLKRYLGKDYDNLYTADVICHGVPSSKMFDAYIDFLEKKHNGKLVDINFRDKKRNGWSITLRYTIEYSNDKRKDYYLINKLSEYFMAFLGGYIERESCYSCPFSSMRRPGDITMGDFWGYQFKRPDLKHDEGLSLIIVNSEHGKRIVDVLHRNGVQFNAVDEECVKASENKNLYKPTLRPEVRSVVYDELQNFGFEYIAKKYFRRTQTLRNKAKNYMPVALVNIIKKLK</sequence>
<evidence type="ECO:0000259" key="4">
    <source>
        <dbReference type="PROSITE" id="PS51379"/>
    </source>
</evidence>
<keyword evidence="3" id="KW-0411">Iron-sulfur</keyword>
<dbReference type="GO" id="GO:0046872">
    <property type="term" value="F:metal ion binding"/>
    <property type="evidence" value="ECO:0007669"/>
    <property type="project" value="UniProtKB-KW"/>
</dbReference>
<feature type="domain" description="4Fe-4S ferredoxin-type" evidence="4">
    <location>
        <begin position="38"/>
        <end position="68"/>
    </location>
</feature>
<dbReference type="PANTHER" id="PTHR43193">
    <property type="match status" value="1"/>
</dbReference>
<evidence type="ECO:0000256" key="3">
    <source>
        <dbReference type="ARBA" id="ARBA00023014"/>
    </source>
</evidence>
<reference evidence="5 6" key="1">
    <citation type="submission" date="2021-06" db="EMBL/GenBank/DDBJ databases">
        <title>Interrogation of the integrated mobile genetic elements in gut-associated Bacteroides with a consensus prediction approach.</title>
        <authorList>
            <person name="Campbell D.E."/>
            <person name="Leigh J.R."/>
            <person name="Kim T."/>
            <person name="England W."/>
            <person name="Whitaker R.J."/>
            <person name="Degnan P.H."/>
        </authorList>
    </citation>
    <scope>NUCLEOTIDE SEQUENCE [LARGE SCALE GENOMIC DNA]</scope>
    <source>
        <strain evidence="5 6">WAL8669</strain>
    </source>
</reference>
<evidence type="ECO:0000256" key="2">
    <source>
        <dbReference type="ARBA" id="ARBA00023004"/>
    </source>
</evidence>
<dbReference type="InterPro" id="IPR017896">
    <property type="entry name" value="4Fe4S_Fe-S-bd"/>
</dbReference>
<dbReference type="Gene3D" id="3.30.70.20">
    <property type="match status" value="1"/>
</dbReference>
<evidence type="ECO:0000313" key="6">
    <source>
        <dbReference type="Proteomes" id="UP001156218"/>
    </source>
</evidence>
<keyword evidence="1" id="KW-0479">Metal-binding</keyword>
<dbReference type="InterPro" id="IPR017900">
    <property type="entry name" value="4Fe4S_Fe_S_CS"/>
</dbReference>
<protein>
    <submittedName>
        <fullName evidence="5">Coenzyme F420 hydrogenase/dehydrogenase, beta subunit C-terminal domain</fullName>
    </submittedName>
</protein>
<accession>A0ABD7U5K9</accession>
<proteinExistence type="predicted"/>
<dbReference type="AlphaFoldDB" id="A0ABD7U5K9"/>
<dbReference type="SUPFAM" id="SSF54862">
    <property type="entry name" value="4Fe-4S ferredoxins"/>
    <property type="match status" value="1"/>
</dbReference>
<dbReference type="Pfam" id="PF13187">
    <property type="entry name" value="Fer4_9"/>
    <property type="match status" value="1"/>
</dbReference>
<dbReference type="GO" id="GO:0051536">
    <property type="term" value="F:iron-sulfur cluster binding"/>
    <property type="evidence" value="ECO:0007669"/>
    <property type="project" value="UniProtKB-KW"/>
</dbReference>
<organism evidence="5 6">
    <name type="scientific">Bacteroides thetaiotaomicron</name>
    <dbReference type="NCBI Taxonomy" id="818"/>
    <lineage>
        <taxon>Bacteria</taxon>
        <taxon>Pseudomonadati</taxon>
        <taxon>Bacteroidota</taxon>
        <taxon>Bacteroidia</taxon>
        <taxon>Bacteroidales</taxon>
        <taxon>Bacteroidaceae</taxon>
        <taxon>Bacteroides</taxon>
    </lineage>
</organism>
<evidence type="ECO:0000256" key="1">
    <source>
        <dbReference type="ARBA" id="ARBA00022723"/>
    </source>
</evidence>